<feature type="transmembrane region" description="Helical" evidence="1">
    <location>
        <begin position="21"/>
        <end position="40"/>
    </location>
</feature>
<dbReference type="AlphaFoldDB" id="A0A7Z7HRU2"/>
<protein>
    <submittedName>
        <fullName evidence="2">Uncharacterized protein</fullName>
    </submittedName>
</protein>
<proteinExistence type="predicted"/>
<feature type="transmembrane region" description="Helical" evidence="1">
    <location>
        <begin position="46"/>
        <end position="67"/>
    </location>
</feature>
<name>A0A7Z7HRU2_9PROT</name>
<organism evidence="2 3">
    <name type="scientific">Sterolibacterium denitrificans</name>
    <dbReference type="NCBI Taxonomy" id="157592"/>
    <lineage>
        <taxon>Bacteria</taxon>
        <taxon>Pseudomonadati</taxon>
        <taxon>Pseudomonadota</taxon>
        <taxon>Betaproteobacteria</taxon>
        <taxon>Nitrosomonadales</taxon>
        <taxon>Sterolibacteriaceae</taxon>
        <taxon>Sterolibacterium</taxon>
    </lineage>
</organism>
<dbReference type="EMBL" id="LT837803">
    <property type="protein sequence ID" value="SMB26528.1"/>
    <property type="molecule type" value="Genomic_DNA"/>
</dbReference>
<keyword evidence="1" id="KW-1133">Transmembrane helix</keyword>
<keyword evidence="3" id="KW-1185">Reference proteome</keyword>
<dbReference type="RefSeq" id="WP_154716692.1">
    <property type="nucleotide sequence ID" value="NZ_LT837803.1"/>
</dbReference>
<gene>
    <name evidence="2" type="ORF">SDENCHOL_20156</name>
</gene>
<evidence type="ECO:0000313" key="2">
    <source>
        <dbReference type="EMBL" id="SMB26528.1"/>
    </source>
</evidence>
<feature type="transmembrane region" description="Helical" evidence="1">
    <location>
        <begin position="79"/>
        <end position="95"/>
    </location>
</feature>
<keyword evidence="1" id="KW-0472">Membrane</keyword>
<sequence length="133" mass="15129">MSKRLFSPPPRLLPGQRWLNISLRCLHLIGVAGVGGGFLFDLPEAQWQPFWTCLMTSGCLLVALYIWTDIAWLRQLKGQAIVLKLGLLGMADLLPQWRTELFLLVIVLSAFFAHAPGWLRGYVLWRRLRGTLT</sequence>
<evidence type="ECO:0000256" key="1">
    <source>
        <dbReference type="SAM" id="Phobius"/>
    </source>
</evidence>
<accession>A0A7Z7HRU2</accession>
<keyword evidence="1" id="KW-0812">Transmembrane</keyword>
<dbReference type="Proteomes" id="UP000242886">
    <property type="component" value="Chromosome SDENCHOL"/>
</dbReference>
<evidence type="ECO:0000313" key="3">
    <source>
        <dbReference type="Proteomes" id="UP000242886"/>
    </source>
</evidence>
<reference evidence="2" key="1">
    <citation type="submission" date="2017-03" db="EMBL/GenBank/DDBJ databases">
        <authorList>
            <consortium name="AG Boll"/>
        </authorList>
    </citation>
    <scope>NUCLEOTIDE SEQUENCE [LARGE SCALE GENOMIC DNA]</scope>
    <source>
        <strain evidence="2">Chol</strain>
    </source>
</reference>
<feature type="transmembrane region" description="Helical" evidence="1">
    <location>
        <begin position="101"/>
        <end position="119"/>
    </location>
</feature>